<dbReference type="InParanoid" id="A0A251SYG1"/>
<evidence type="ECO:0000256" key="1">
    <source>
        <dbReference type="SAM" id="SignalP"/>
    </source>
</evidence>
<proteinExistence type="predicted"/>
<accession>A0A251SYG1</accession>
<dbReference type="Proteomes" id="UP000215914">
    <property type="component" value="Chromosome 12"/>
</dbReference>
<evidence type="ECO:0000313" key="2">
    <source>
        <dbReference type="EMBL" id="OTG03868.1"/>
    </source>
</evidence>
<sequence>MVVIRLLLFLEVVIVRSISVVQHQISGSEHPIASKDWQPLSSSSGAASIGLLQVMKSMVITLDI</sequence>
<feature type="chain" id="PRO_5013123628" evidence="1">
    <location>
        <begin position="18"/>
        <end position="64"/>
    </location>
</feature>
<name>A0A251SYG1_HELAN</name>
<evidence type="ECO:0000313" key="3">
    <source>
        <dbReference type="Proteomes" id="UP000215914"/>
    </source>
</evidence>
<gene>
    <name evidence="2" type="ORF">HannXRQ_Chr12g0356021</name>
</gene>
<organism evidence="2 3">
    <name type="scientific">Helianthus annuus</name>
    <name type="common">Common sunflower</name>
    <dbReference type="NCBI Taxonomy" id="4232"/>
    <lineage>
        <taxon>Eukaryota</taxon>
        <taxon>Viridiplantae</taxon>
        <taxon>Streptophyta</taxon>
        <taxon>Embryophyta</taxon>
        <taxon>Tracheophyta</taxon>
        <taxon>Spermatophyta</taxon>
        <taxon>Magnoliopsida</taxon>
        <taxon>eudicotyledons</taxon>
        <taxon>Gunneridae</taxon>
        <taxon>Pentapetalae</taxon>
        <taxon>asterids</taxon>
        <taxon>campanulids</taxon>
        <taxon>Asterales</taxon>
        <taxon>Asteraceae</taxon>
        <taxon>Asteroideae</taxon>
        <taxon>Heliantheae alliance</taxon>
        <taxon>Heliantheae</taxon>
        <taxon>Helianthus</taxon>
    </lineage>
</organism>
<dbReference type="EMBL" id="CM007901">
    <property type="protein sequence ID" value="OTG03868.1"/>
    <property type="molecule type" value="Genomic_DNA"/>
</dbReference>
<keyword evidence="3" id="KW-1185">Reference proteome</keyword>
<keyword evidence="1" id="KW-0732">Signal</keyword>
<reference evidence="3" key="1">
    <citation type="journal article" date="2017" name="Nature">
        <title>The sunflower genome provides insights into oil metabolism, flowering and Asterid evolution.</title>
        <authorList>
            <person name="Badouin H."/>
            <person name="Gouzy J."/>
            <person name="Grassa C.J."/>
            <person name="Murat F."/>
            <person name="Staton S.E."/>
            <person name="Cottret L."/>
            <person name="Lelandais-Briere C."/>
            <person name="Owens G.L."/>
            <person name="Carrere S."/>
            <person name="Mayjonade B."/>
            <person name="Legrand L."/>
            <person name="Gill N."/>
            <person name="Kane N.C."/>
            <person name="Bowers J.E."/>
            <person name="Hubner S."/>
            <person name="Bellec A."/>
            <person name="Berard A."/>
            <person name="Berges H."/>
            <person name="Blanchet N."/>
            <person name="Boniface M.C."/>
            <person name="Brunel D."/>
            <person name="Catrice O."/>
            <person name="Chaidir N."/>
            <person name="Claudel C."/>
            <person name="Donnadieu C."/>
            <person name="Faraut T."/>
            <person name="Fievet G."/>
            <person name="Helmstetter N."/>
            <person name="King M."/>
            <person name="Knapp S.J."/>
            <person name="Lai Z."/>
            <person name="Le Paslier M.C."/>
            <person name="Lippi Y."/>
            <person name="Lorenzon L."/>
            <person name="Mandel J.R."/>
            <person name="Marage G."/>
            <person name="Marchand G."/>
            <person name="Marquand E."/>
            <person name="Bret-Mestries E."/>
            <person name="Morien E."/>
            <person name="Nambeesan S."/>
            <person name="Nguyen T."/>
            <person name="Pegot-Espagnet P."/>
            <person name="Pouilly N."/>
            <person name="Raftis F."/>
            <person name="Sallet E."/>
            <person name="Schiex T."/>
            <person name="Thomas J."/>
            <person name="Vandecasteele C."/>
            <person name="Vares D."/>
            <person name="Vear F."/>
            <person name="Vautrin S."/>
            <person name="Crespi M."/>
            <person name="Mangin B."/>
            <person name="Burke J.M."/>
            <person name="Salse J."/>
            <person name="Munos S."/>
            <person name="Vincourt P."/>
            <person name="Rieseberg L.H."/>
            <person name="Langlade N.B."/>
        </authorList>
    </citation>
    <scope>NUCLEOTIDE SEQUENCE [LARGE SCALE GENOMIC DNA]</scope>
    <source>
        <strain evidence="3">cv. SF193</strain>
    </source>
</reference>
<dbReference type="AlphaFoldDB" id="A0A251SYG1"/>
<protein>
    <submittedName>
        <fullName evidence="2">Uncharacterized protein</fullName>
    </submittedName>
</protein>
<feature type="signal peptide" evidence="1">
    <location>
        <begin position="1"/>
        <end position="17"/>
    </location>
</feature>